<dbReference type="GO" id="GO:0003677">
    <property type="term" value="F:DNA binding"/>
    <property type="evidence" value="ECO:0007669"/>
    <property type="project" value="UniProtKB-KW"/>
</dbReference>
<keyword evidence="4" id="KW-0238">DNA-binding</keyword>
<keyword evidence="5" id="KW-1185">Reference proteome</keyword>
<evidence type="ECO:0000256" key="1">
    <source>
        <dbReference type="SAM" id="Coils"/>
    </source>
</evidence>
<dbReference type="InterPro" id="IPR021104">
    <property type="entry name" value="KfrA_DNA-bd_N"/>
</dbReference>
<organism evidence="4 5">
    <name type="scientific">Rhodanobacter geophilus</name>
    <dbReference type="NCBI Taxonomy" id="3162488"/>
    <lineage>
        <taxon>Bacteria</taxon>
        <taxon>Pseudomonadati</taxon>
        <taxon>Pseudomonadota</taxon>
        <taxon>Gammaproteobacteria</taxon>
        <taxon>Lysobacterales</taxon>
        <taxon>Rhodanobacteraceae</taxon>
        <taxon>Rhodanobacter</taxon>
    </lineage>
</organism>
<dbReference type="EMBL" id="JBFOHL010000017">
    <property type="protein sequence ID" value="MEW9625689.1"/>
    <property type="molecule type" value="Genomic_DNA"/>
</dbReference>
<feature type="region of interest" description="Disordered" evidence="2">
    <location>
        <begin position="325"/>
        <end position="346"/>
    </location>
</feature>
<reference evidence="4 5" key="1">
    <citation type="submission" date="2024-06" db="EMBL/GenBank/DDBJ databases">
        <authorList>
            <person name="Woo H."/>
        </authorList>
    </citation>
    <scope>NUCLEOTIDE SEQUENCE [LARGE SCALE GENOMIC DNA]</scope>
    <source>
        <strain evidence="4 5">S2-g</strain>
    </source>
</reference>
<evidence type="ECO:0000256" key="2">
    <source>
        <dbReference type="SAM" id="MobiDB-lite"/>
    </source>
</evidence>
<proteinExistence type="predicted"/>
<feature type="domain" description="KfrA N-terminal DNA-binding" evidence="3">
    <location>
        <begin position="3"/>
        <end position="112"/>
    </location>
</feature>
<feature type="coiled-coil region" evidence="1">
    <location>
        <begin position="82"/>
        <end position="134"/>
    </location>
</feature>
<dbReference type="Proteomes" id="UP001556170">
    <property type="component" value="Unassembled WGS sequence"/>
</dbReference>
<comment type="caution">
    <text evidence="4">The sequence shown here is derived from an EMBL/GenBank/DDBJ whole genome shotgun (WGS) entry which is preliminary data.</text>
</comment>
<gene>
    <name evidence="4" type="ORF">ABQJ56_15795</name>
</gene>
<feature type="coiled-coil region" evidence="1">
    <location>
        <begin position="163"/>
        <end position="247"/>
    </location>
</feature>
<dbReference type="Pfam" id="PF11740">
    <property type="entry name" value="KfrA_N"/>
    <property type="match status" value="1"/>
</dbReference>
<evidence type="ECO:0000313" key="5">
    <source>
        <dbReference type="Proteomes" id="UP001556170"/>
    </source>
</evidence>
<protein>
    <submittedName>
        <fullName evidence="4">DNA-binding protein</fullName>
    </submittedName>
</protein>
<sequence>MYKTEVQKARDSLIAQGKHPSVDAVRVALGNTGSKSTIHRYLKELEADGSTSPATGAAISDALQALVAQLAARLQEEADVRIAEAQARCDAAVQKAADALAAQEREGRALSDRLQRAETALQEETRLHQEAMGQLQERIMAIRTLEERGAGLEARLADQDTHIQSLEQKHTQAREALEHFRQSAKEQRDAESRRHEQQVQQLQVELRQANDLVTTKNHETMQLNRDNARLTELHGQTENTLRTLRREYEQVAKVAKEVPDLKRQNETFGQQRIQATNERDHFRAEAERYAAELAAERQARLVEIEEQSRREARLQAIEELLVQLKPKDPAAETPKGEGAIAGESQS</sequence>
<evidence type="ECO:0000259" key="3">
    <source>
        <dbReference type="Pfam" id="PF11740"/>
    </source>
</evidence>
<name>A0ABV3QT72_9GAMM</name>
<evidence type="ECO:0000313" key="4">
    <source>
        <dbReference type="EMBL" id="MEW9625689.1"/>
    </source>
</evidence>
<keyword evidence="1" id="KW-0175">Coiled coil</keyword>
<dbReference type="RefSeq" id="WP_367845976.1">
    <property type="nucleotide sequence ID" value="NZ_JBFOHL010000017.1"/>
</dbReference>
<accession>A0ABV3QT72</accession>